<keyword evidence="4" id="KW-0378">Hydrolase</keyword>
<keyword evidence="3 8" id="KW-0812">Transmembrane</keyword>
<keyword evidence="6 8" id="KW-0472">Membrane</keyword>
<feature type="transmembrane region" description="Helical" evidence="8">
    <location>
        <begin position="471"/>
        <end position="493"/>
    </location>
</feature>
<dbReference type="Proteomes" id="UP000660729">
    <property type="component" value="Unassembled WGS sequence"/>
</dbReference>
<sequence length="580" mass="63170">MSSCLAAKSKQRSSTQKTPKPPPPQNRAEKARKTSENEAKLQPAQTVATHTEGLPVETESEQLSWRDYAPEGGMPLPDGERSQPQINATFQGEEIDVDTGNYILSVMHWRRMSGALIDVGLDFPKNSGVTSEQALKGLEYVRTVLPNVDESANGQTWAEEEQQRLRGDIQARAVKLGLYKAPEGEEPEPEAEPEPVPEESQQGTAQGRERSGESVLIQTRKANESAFEVWKAEKERKEAQLAVNAIAVVRGPLDLAGGVIPIVHSVQVTTQVKGPLGLKFNLPKNVNIGAPQTNAWLAPVERKPWVKYYEQQAEIIKENVVPQMSALKRLGPSFLVLLTVLAGCYYLSENYTPPPKSARVFPDSPPAVATLYALTGILFASFIMGRIPPLWRSYSKYMTVVPAYPYALSIIGATFRHDTVKHLLSNVISLWLFGLMLHDDVGRGTFLAIYLSSGVLGSYASLAYNVAIKQWMAYVFGASGSVLGVAAAACTLHPNAKMNIFGYDIPISAWVFLAIFGGLELSAAMSRMKTTIDHAGHLGGIAMGMAAAGALRLRAQQQRSAEMQRVDNLSELANKAGEDA</sequence>
<comment type="caution">
    <text evidence="10">The sequence shown here is derived from an EMBL/GenBank/DDBJ whole genome shotgun (WGS) entry which is preliminary data.</text>
</comment>
<gene>
    <name evidence="10" type="ORF">HII31_11306</name>
</gene>
<proteinExistence type="inferred from homology"/>
<evidence type="ECO:0000256" key="3">
    <source>
        <dbReference type="ARBA" id="ARBA00022692"/>
    </source>
</evidence>
<dbReference type="AlphaFoldDB" id="A0A8H6RBK4"/>
<feature type="transmembrane region" description="Helical" evidence="8">
    <location>
        <begin position="368"/>
        <end position="385"/>
    </location>
</feature>
<dbReference type="PANTHER" id="PTHR43731">
    <property type="entry name" value="RHOMBOID PROTEASE"/>
    <property type="match status" value="1"/>
</dbReference>
<dbReference type="OrthoDB" id="10260614at2759"/>
<comment type="similarity">
    <text evidence="2">Belongs to the peptidase S54 family.</text>
</comment>
<reference evidence="10" key="1">
    <citation type="submission" date="2020-04" db="EMBL/GenBank/DDBJ databases">
        <title>Draft genome resource of the tomato pathogen Pseudocercospora fuligena.</title>
        <authorList>
            <person name="Zaccaron A."/>
        </authorList>
    </citation>
    <scope>NUCLEOTIDE SEQUENCE</scope>
    <source>
        <strain evidence="10">PF001</strain>
    </source>
</reference>
<feature type="transmembrane region" description="Helical" evidence="8">
    <location>
        <begin position="445"/>
        <end position="465"/>
    </location>
</feature>
<evidence type="ECO:0000259" key="9">
    <source>
        <dbReference type="Pfam" id="PF01694"/>
    </source>
</evidence>
<dbReference type="InterPro" id="IPR035952">
    <property type="entry name" value="Rhomboid-like_sf"/>
</dbReference>
<evidence type="ECO:0000313" key="11">
    <source>
        <dbReference type="Proteomes" id="UP000660729"/>
    </source>
</evidence>
<dbReference type="PANTHER" id="PTHR43731:SF14">
    <property type="entry name" value="PRESENILIN-ASSOCIATED RHOMBOID-LIKE PROTEIN, MITOCHONDRIAL"/>
    <property type="match status" value="1"/>
</dbReference>
<evidence type="ECO:0000256" key="6">
    <source>
        <dbReference type="ARBA" id="ARBA00023136"/>
    </source>
</evidence>
<protein>
    <submittedName>
        <fullName evidence="10">Rhomboid protein 1, mitochondrial</fullName>
    </submittedName>
</protein>
<feature type="region of interest" description="Disordered" evidence="7">
    <location>
        <begin position="1"/>
        <end position="83"/>
    </location>
</feature>
<keyword evidence="5 8" id="KW-1133">Transmembrane helix</keyword>
<evidence type="ECO:0000256" key="8">
    <source>
        <dbReference type="SAM" id="Phobius"/>
    </source>
</evidence>
<organism evidence="10 11">
    <name type="scientific">Pseudocercospora fuligena</name>
    <dbReference type="NCBI Taxonomy" id="685502"/>
    <lineage>
        <taxon>Eukaryota</taxon>
        <taxon>Fungi</taxon>
        <taxon>Dikarya</taxon>
        <taxon>Ascomycota</taxon>
        <taxon>Pezizomycotina</taxon>
        <taxon>Dothideomycetes</taxon>
        <taxon>Dothideomycetidae</taxon>
        <taxon>Mycosphaerellales</taxon>
        <taxon>Mycosphaerellaceae</taxon>
        <taxon>Pseudocercospora</taxon>
    </lineage>
</organism>
<dbReference type="GO" id="GO:0016020">
    <property type="term" value="C:membrane"/>
    <property type="evidence" value="ECO:0007669"/>
    <property type="project" value="UniProtKB-SubCell"/>
</dbReference>
<evidence type="ECO:0000256" key="1">
    <source>
        <dbReference type="ARBA" id="ARBA00004141"/>
    </source>
</evidence>
<feature type="domain" description="Peptidase S54 rhomboid" evidence="9">
    <location>
        <begin position="409"/>
        <end position="550"/>
    </location>
</feature>
<dbReference type="GO" id="GO:0006465">
    <property type="term" value="P:signal peptide processing"/>
    <property type="evidence" value="ECO:0007669"/>
    <property type="project" value="TreeGrafter"/>
</dbReference>
<evidence type="ECO:0000256" key="4">
    <source>
        <dbReference type="ARBA" id="ARBA00022801"/>
    </source>
</evidence>
<dbReference type="GO" id="GO:0004252">
    <property type="term" value="F:serine-type endopeptidase activity"/>
    <property type="evidence" value="ECO:0007669"/>
    <property type="project" value="InterPro"/>
</dbReference>
<evidence type="ECO:0000256" key="2">
    <source>
        <dbReference type="ARBA" id="ARBA00009045"/>
    </source>
</evidence>
<name>A0A8H6RBK4_9PEZI</name>
<accession>A0A8H6RBK4</accession>
<keyword evidence="11" id="KW-1185">Reference proteome</keyword>
<dbReference type="InterPro" id="IPR050925">
    <property type="entry name" value="Rhomboid_protease_S54"/>
</dbReference>
<evidence type="ECO:0000256" key="7">
    <source>
        <dbReference type="SAM" id="MobiDB-lite"/>
    </source>
</evidence>
<feature type="transmembrane region" description="Helical" evidence="8">
    <location>
        <begin position="505"/>
        <end position="525"/>
    </location>
</feature>
<dbReference type="Pfam" id="PF01694">
    <property type="entry name" value="Rhomboid"/>
    <property type="match status" value="1"/>
</dbReference>
<evidence type="ECO:0000313" key="10">
    <source>
        <dbReference type="EMBL" id="KAF7187417.1"/>
    </source>
</evidence>
<dbReference type="Gene3D" id="1.20.1540.10">
    <property type="entry name" value="Rhomboid-like"/>
    <property type="match status" value="1"/>
</dbReference>
<feature type="transmembrane region" description="Helical" evidence="8">
    <location>
        <begin position="330"/>
        <end position="348"/>
    </location>
</feature>
<dbReference type="InterPro" id="IPR022764">
    <property type="entry name" value="Peptidase_S54_rhomboid_dom"/>
</dbReference>
<evidence type="ECO:0000256" key="5">
    <source>
        <dbReference type="ARBA" id="ARBA00022989"/>
    </source>
</evidence>
<feature type="region of interest" description="Disordered" evidence="7">
    <location>
        <begin position="180"/>
        <end position="217"/>
    </location>
</feature>
<dbReference type="EMBL" id="JABCIY010000229">
    <property type="protein sequence ID" value="KAF7187417.1"/>
    <property type="molecule type" value="Genomic_DNA"/>
</dbReference>
<feature type="compositionally biased region" description="Acidic residues" evidence="7">
    <location>
        <begin position="184"/>
        <end position="197"/>
    </location>
</feature>
<comment type="subcellular location">
    <subcellularLocation>
        <location evidence="1">Membrane</location>
        <topology evidence="1">Multi-pass membrane protein</topology>
    </subcellularLocation>
</comment>
<feature type="compositionally biased region" description="Basic and acidic residues" evidence="7">
    <location>
        <begin position="27"/>
        <end position="39"/>
    </location>
</feature>
<dbReference type="SUPFAM" id="SSF144091">
    <property type="entry name" value="Rhomboid-like"/>
    <property type="match status" value="1"/>
</dbReference>